<reference evidence="4 5" key="1">
    <citation type="submission" date="2020-04" db="EMBL/GenBank/DDBJ databases">
        <authorList>
            <person name="Alioto T."/>
            <person name="Alioto T."/>
            <person name="Gomez Garrido J."/>
        </authorList>
    </citation>
    <scope>NUCLEOTIDE SEQUENCE [LARGE SCALE GENOMIC DNA]</scope>
</reference>
<dbReference type="GO" id="GO:0016020">
    <property type="term" value="C:membrane"/>
    <property type="evidence" value="ECO:0007669"/>
    <property type="project" value="TreeGrafter"/>
</dbReference>
<evidence type="ECO:0000313" key="5">
    <source>
        <dbReference type="Proteomes" id="UP000494165"/>
    </source>
</evidence>
<dbReference type="EMBL" id="CADEPI010000059">
    <property type="protein sequence ID" value="CAB3371198.1"/>
    <property type="molecule type" value="Genomic_DNA"/>
</dbReference>
<name>A0A8S1CSQ2_9INSE</name>
<feature type="transmembrane region" description="Helical" evidence="2">
    <location>
        <begin position="98"/>
        <end position="120"/>
    </location>
</feature>
<gene>
    <name evidence="4" type="ORF">CLODIP_2_CD02340</name>
</gene>
<sequence>MKPTTLLVCLAPLLGASEGRNEPCVDIHGRLVAPDLHYVPGPDTCTLCVCDNGAPKLCKAVLCSPPTDCKSFRLGASCCDFICLDDTLHKNDMMNDDLGMRLVACVIMIILSVSLFFFLVHRLRKRKIRGRQNRQLTEEDHSMASIGYIAGSIGYLPGTMGYMQDSIDCPYDADPRVNFALWKPPESYFPRGEAPPPYEEAVAAAQAEAANSSRPTQTNGRPGQVVEVLSVALPAAVQNAEVENQQAISSDAFYEDVHVAASSSAVDYVNVEQTREMMAAALESNLAAMNALNHSTCSCPDENDDYRSECENCKSANELEPVELPPQETMTLQRRPPSVTPNTANGYRTSLTLPTRRSRSGLLTDSPPFSVHLPPPPNWSDSSSSSRSQSPDHSDLNRTSSNGLDEASTHM</sequence>
<comment type="caution">
    <text evidence="4">The sequence shown here is derived from an EMBL/GenBank/DDBJ whole genome shotgun (WGS) entry which is preliminary data.</text>
</comment>
<dbReference type="OrthoDB" id="6288751at2759"/>
<dbReference type="Proteomes" id="UP000494165">
    <property type="component" value="Unassembled WGS sequence"/>
</dbReference>
<protein>
    <recommendedName>
        <fullName evidence="6">VWFC domain-containing protein</fullName>
    </recommendedName>
</protein>
<feature type="compositionally biased region" description="Low complexity" evidence="1">
    <location>
        <begin position="348"/>
        <end position="372"/>
    </location>
</feature>
<evidence type="ECO:0000313" key="4">
    <source>
        <dbReference type="EMBL" id="CAB3371198.1"/>
    </source>
</evidence>
<feature type="signal peptide" evidence="3">
    <location>
        <begin position="1"/>
        <end position="19"/>
    </location>
</feature>
<dbReference type="InterPro" id="IPR042378">
    <property type="entry name" value="IDD"/>
</dbReference>
<dbReference type="AlphaFoldDB" id="A0A8S1CSQ2"/>
<keyword evidence="2" id="KW-0472">Membrane</keyword>
<feature type="compositionally biased region" description="Low complexity" evidence="1">
    <location>
        <begin position="379"/>
        <end position="389"/>
    </location>
</feature>
<organism evidence="4 5">
    <name type="scientific">Cloeon dipterum</name>
    <dbReference type="NCBI Taxonomy" id="197152"/>
    <lineage>
        <taxon>Eukaryota</taxon>
        <taxon>Metazoa</taxon>
        <taxon>Ecdysozoa</taxon>
        <taxon>Arthropoda</taxon>
        <taxon>Hexapoda</taxon>
        <taxon>Insecta</taxon>
        <taxon>Pterygota</taxon>
        <taxon>Palaeoptera</taxon>
        <taxon>Ephemeroptera</taxon>
        <taxon>Pisciforma</taxon>
        <taxon>Baetidae</taxon>
        <taxon>Cloeon</taxon>
    </lineage>
</organism>
<keyword evidence="2" id="KW-0812">Transmembrane</keyword>
<feature type="chain" id="PRO_5035850557" description="VWFC domain-containing protein" evidence="3">
    <location>
        <begin position="20"/>
        <end position="411"/>
    </location>
</feature>
<accession>A0A8S1CSQ2</accession>
<evidence type="ECO:0000256" key="3">
    <source>
        <dbReference type="SAM" id="SignalP"/>
    </source>
</evidence>
<keyword evidence="2" id="KW-1133">Transmembrane helix</keyword>
<keyword evidence="3" id="KW-0732">Signal</keyword>
<evidence type="ECO:0000256" key="2">
    <source>
        <dbReference type="SAM" id="Phobius"/>
    </source>
</evidence>
<keyword evidence="5" id="KW-1185">Reference proteome</keyword>
<dbReference type="PANTHER" id="PTHR15256">
    <property type="entry name" value="INTEGRAL MEMBRANE PROTEIN DGCR2/IDD"/>
    <property type="match status" value="1"/>
</dbReference>
<evidence type="ECO:0000256" key="1">
    <source>
        <dbReference type="SAM" id="MobiDB-lite"/>
    </source>
</evidence>
<evidence type="ECO:0008006" key="6">
    <source>
        <dbReference type="Google" id="ProtNLM"/>
    </source>
</evidence>
<dbReference type="PANTHER" id="PTHR15256:SF6">
    <property type="entry name" value="INTEGRAL MEMBRANE PROTEIN DGCR2_IDD"/>
    <property type="match status" value="1"/>
</dbReference>
<proteinExistence type="predicted"/>
<feature type="region of interest" description="Disordered" evidence="1">
    <location>
        <begin position="321"/>
        <end position="411"/>
    </location>
</feature>